<dbReference type="PANTHER" id="PTHR43133:SF46">
    <property type="entry name" value="RNA POLYMERASE SIGMA-70 FACTOR ECF SUBFAMILY"/>
    <property type="match status" value="1"/>
</dbReference>
<dbReference type="Gene3D" id="1.10.1740.10">
    <property type="match status" value="1"/>
</dbReference>
<evidence type="ECO:0000259" key="5">
    <source>
        <dbReference type="Pfam" id="PF04542"/>
    </source>
</evidence>
<proteinExistence type="inferred from homology"/>
<dbReference type="GO" id="GO:0003677">
    <property type="term" value="F:DNA binding"/>
    <property type="evidence" value="ECO:0007669"/>
    <property type="project" value="InterPro"/>
</dbReference>
<dbReference type="Pfam" id="PF04542">
    <property type="entry name" value="Sigma70_r2"/>
    <property type="match status" value="1"/>
</dbReference>
<gene>
    <name evidence="7" type="ORF">LH29_04885</name>
</gene>
<dbReference type="NCBIfam" id="TIGR02937">
    <property type="entry name" value="sigma70-ECF"/>
    <property type="match status" value="1"/>
</dbReference>
<accession>A0A0D8JG04</accession>
<dbReference type="InterPro" id="IPR039425">
    <property type="entry name" value="RNA_pol_sigma-70-like"/>
</dbReference>
<dbReference type="InterPro" id="IPR013249">
    <property type="entry name" value="RNA_pol_sigma70_r4_t2"/>
</dbReference>
<dbReference type="InterPro" id="IPR007627">
    <property type="entry name" value="RNA_pol_sigma70_r2"/>
</dbReference>
<dbReference type="STRING" id="1544798.LH29_04885"/>
<keyword evidence="4" id="KW-0804">Transcription</keyword>
<evidence type="ECO:0000256" key="4">
    <source>
        <dbReference type="ARBA" id="ARBA00023163"/>
    </source>
</evidence>
<dbReference type="GO" id="GO:0006352">
    <property type="term" value="P:DNA-templated transcription initiation"/>
    <property type="evidence" value="ECO:0007669"/>
    <property type="project" value="InterPro"/>
</dbReference>
<dbReference type="SUPFAM" id="SSF88946">
    <property type="entry name" value="Sigma2 domain of RNA polymerase sigma factors"/>
    <property type="match status" value="1"/>
</dbReference>
<keyword evidence="8" id="KW-1185">Reference proteome</keyword>
<comment type="caution">
    <text evidence="7">The sequence shown here is derived from an EMBL/GenBank/DDBJ whole genome shotgun (WGS) entry which is preliminary data.</text>
</comment>
<dbReference type="CDD" id="cd06171">
    <property type="entry name" value="Sigma70_r4"/>
    <property type="match status" value="1"/>
</dbReference>
<dbReference type="InterPro" id="IPR013325">
    <property type="entry name" value="RNA_pol_sigma_r2"/>
</dbReference>
<sequence>MYPNQKEDAKLWKEFLEGNQGALSKIYLTNVNDLYAFGCKFSVDKSLIKDCIQDLFVTLIQTRTKLSPTDNVRAYLFTSLKRKIVRETIRSSKFEQVMERGDYRFEVGFEKLDTQAFENDNYSKKTLAVRSAVESLTSRQKEALYLRFYFGLSHKEIAEVLHLEEQSSRSLISRAVKKVRNVIHSDKKRISNFLFFLFPRLAW</sequence>
<keyword evidence="2" id="KW-0805">Transcription regulation</keyword>
<feature type="domain" description="RNA polymerase sigma factor 70 region 4 type 2" evidence="6">
    <location>
        <begin position="128"/>
        <end position="178"/>
    </location>
</feature>
<evidence type="ECO:0000313" key="7">
    <source>
        <dbReference type="EMBL" id="KJF44783.1"/>
    </source>
</evidence>
<evidence type="ECO:0000256" key="1">
    <source>
        <dbReference type="ARBA" id="ARBA00010641"/>
    </source>
</evidence>
<reference evidence="7 8" key="1">
    <citation type="submission" date="2014-09" db="EMBL/GenBank/DDBJ databases">
        <title>Draft Genome Sequence of Draconibacterium sp. JN14CK-3.</title>
        <authorList>
            <person name="Dong C."/>
            <person name="Lai Q."/>
            <person name="Shao Z."/>
        </authorList>
    </citation>
    <scope>NUCLEOTIDE SEQUENCE [LARGE SCALE GENOMIC DNA]</scope>
    <source>
        <strain evidence="7 8">JN14CK-3</strain>
    </source>
</reference>
<name>A0A0D8JG04_9BACT</name>
<organism evidence="7 8">
    <name type="scientific">Draconibacterium sediminis</name>
    <dbReference type="NCBI Taxonomy" id="1544798"/>
    <lineage>
        <taxon>Bacteria</taxon>
        <taxon>Pseudomonadati</taxon>
        <taxon>Bacteroidota</taxon>
        <taxon>Bacteroidia</taxon>
        <taxon>Marinilabiliales</taxon>
        <taxon>Prolixibacteraceae</taxon>
        <taxon>Draconibacterium</taxon>
    </lineage>
</organism>
<evidence type="ECO:0008006" key="9">
    <source>
        <dbReference type="Google" id="ProtNLM"/>
    </source>
</evidence>
<evidence type="ECO:0000313" key="8">
    <source>
        <dbReference type="Proteomes" id="UP000032544"/>
    </source>
</evidence>
<dbReference type="Pfam" id="PF08281">
    <property type="entry name" value="Sigma70_r4_2"/>
    <property type="match status" value="1"/>
</dbReference>
<dbReference type="InterPro" id="IPR014284">
    <property type="entry name" value="RNA_pol_sigma-70_dom"/>
</dbReference>
<evidence type="ECO:0000256" key="2">
    <source>
        <dbReference type="ARBA" id="ARBA00023015"/>
    </source>
</evidence>
<dbReference type="GO" id="GO:0016987">
    <property type="term" value="F:sigma factor activity"/>
    <property type="evidence" value="ECO:0007669"/>
    <property type="project" value="UniProtKB-KW"/>
</dbReference>
<feature type="domain" description="RNA polymerase sigma-70 region 2" evidence="5">
    <location>
        <begin position="27"/>
        <end position="87"/>
    </location>
</feature>
<dbReference type="SUPFAM" id="SSF88659">
    <property type="entry name" value="Sigma3 and sigma4 domains of RNA polymerase sigma factors"/>
    <property type="match status" value="1"/>
</dbReference>
<dbReference type="EMBL" id="JRHC01000001">
    <property type="protein sequence ID" value="KJF44783.1"/>
    <property type="molecule type" value="Genomic_DNA"/>
</dbReference>
<dbReference type="RefSeq" id="WP_045026315.1">
    <property type="nucleotide sequence ID" value="NZ_JRHC01000001.1"/>
</dbReference>
<keyword evidence="3" id="KW-0731">Sigma factor</keyword>
<dbReference type="Gene3D" id="1.10.10.10">
    <property type="entry name" value="Winged helix-like DNA-binding domain superfamily/Winged helix DNA-binding domain"/>
    <property type="match status" value="1"/>
</dbReference>
<dbReference type="Proteomes" id="UP000032544">
    <property type="component" value="Unassembled WGS sequence"/>
</dbReference>
<evidence type="ECO:0000256" key="3">
    <source>
        <dbReference type="ARBA" id="ARBA00023082"/>
    </source>
</evidence>
<evidence type="ECO:0000259" key="6">
    <source>
        <dbReference type="Pfam" id="PF08281"/>
    </source>
</evidence>
<comment type="similarity">
    <text evidence="1">Belongs to the sigma-70 factor family. ECF subfamily.</text>
</comment>
<dbReference type="OrthoDB" id="1121921at2"/>
<dbReference type="PANTHER" id="PTHR43133">
    <property type="entry name" value="RNA POLYMERASE ECF-TYPE SIGMA FACTO"/>
    <property type="match status" value="1"/>
</dbReference>
<protein>
    <recommendedName>
        <fullName evidence="9">RNA polymerase sigma factor 70 region 4 type 2 domain-containing protein</fullName>
    </recommendedName>
</protein>
<dbReference type="InterPro" id="IPR013324">
    <property type="entry name" value="RNA_pol_sigma_r3/r4-like"/>
</dbReference>
<dbReference type="InterPro" id="IPR036388">
    <property type="entry name" value="WH-like_DNA-bd_sf"/>
</dbReference>
<dbReference type="AlphaFoldDB" id="A0A0D8JG04"/>